<dbReference type="AlphaFoldDB" id="A0AAQ5ZXL8"/>
<dbReference type="GO" id="GO:0004312">
    <property type="term" value="F:fatty acid synthase activity"/>
    <property type="evidence" value="ECO:0007669"/>
    <property type="project" value="TreeGrafter"/>
</dbReference>
<dbReference type="InterPro" id="IPR020841">
    <property type="entry name" value="PKS_Beta-ketoAc_synthase_dom"/>
</dbReference>
<keyword evidence="2" id="KW-0597">Phosphoprotein</keyword>
<dbReference type="InterPro" id="IPR014031">
    <property type="entry name" value="Ketoacyl_synth_C"/>
</dbReference>
<dbReference type="InterPro" id="IPR016039">
    <property type="entry name" value="Thiolase-like"/>
</dbReference>
<dbReference type="Proteomes" id="UP001501940">
    <property type="component" value="Chromosome 22"/>
</dbReference>
<reference evidence="4" key="3">
    <citation type="submission" date="2025-09" db="UniProtKB">
        <authorList>
            <consortium name="Ensembl"/>
        </authorList>
    </citation>
    <scope>IDENTIFICATION</scope>
</reference>
<evidence type="ECO:0000256" key="1">
    <source>
        <dbReference type="ARBA" id="ARBA00022450"/>
    </source>
</evidence>
<dbReference type="PROSITE" id="PS52004">
    <property type="entry name" value="KS3_2"/>
    <property type="match status" value="1"/>
</dbReference>
<reference evidence="4 5" key="1">
    <citation type="submission" date="2022-01" db="EMBL/GenBank/DDBJ databases">
        <title>A chromosome-scale genome assembly of the false clownfish, Amphiprion ocellaris.</title>
        <authorList>
            <person name="Ryu T."/>
        </authorList>
    </citation>
    <scope>NUCLEOTIDE SEQUENCE [LARGE SCALE GENOMIC DNA]</scope>
</reference>
<evidence type="ECO:0000313" key="4">
    <source>
        <dbReference type="Ensembl" id="ENSAOCP00000069286.1"/>
    </source>
</evidence>
<keyword evidence="1" id="KW-0596">Phosphopantetheine</keyword>
<keyword evidence="5" id="KW-1185">Reference proteome</keyword>
<protein>
    <recommendedName>
        <fullName evidence="3">Ketosynthase family 3 (KS3) domain-containing protein</fullName>
    </recommendedName>
</protein>
<dbReference type="SUPFAM" id="SSF53901">
    <property type="entry name" value="Thiolase-like"/>
    <property type="match status" value="1"/>
</dbReference>
<dbReference type="GO" id="GO:0006633">
    <property type="term" value="P:fatty acid biosynthetic process"/>
    <property type="evidence" value="ECO:0007669"/>
    <property type="project" value="TreeGrafter"/>
</dbReference>
<dbReference type="GeneTree" id="ENSGT00940000164060"/>
<evidence type="ECO:0000259" key="3">
    <source>
        <dbReference type="PROSITE" id="PS52004"/>
    </source>
</evidence>
<sequence length="126" mass="13462">MTQQEELLRRIYSESDIVNVQYIEAHGTGTPAGDPTEAGSISNVIAKARPPGSETLLIGSVKGNIGHTESAAGVAGLIKVLLMMKYETIVPSVFYSDETSSVNAEALNIKIPKKTEKWDTSGTRIA</sequence>
<dbReference type="Ensembl" id="ENSAOCT00000058239.1">
    <property type="protein sequence ID" value="ENSAOCP00000069286.1"/>
    <property type="gene ID" value="ENSAOCG00000026571.1"/>
</dbReference>
<feature type="domain" description="Ketosynthase family 3 (KS3)" evidence="3">
    <location>
        <begin position="1"/>
        <end position="126"/>
    </location>
</feature>
<name>A0AAQ5ZXL8_AMPOC</name>
<dbReference type="PANTHER" id="PTHR43775">
    <property type="entry name" value="FATTY ACID SYNTHASE"/>
    <property type="match status" value="1"/>
</dbReference>
<dbReference type="PANTHER" id="PTHR43775:SF37">
    <property type="entry name" value="SI:DKEY-61P9.11"/>
    <property type="match status" value="1"/>
</dbReference>
<dbReference type="Gene3D" id="3.40.47.10">
    <property type="match status" value="1"/>
</dbReference>
<evidence type="ECO:0000256" key="2">
    <source>
        <dbReference type="ARBA" id="ARBA00022553"/>
    </source>
</evidence>
<dbReference type="SMART" id="SM00825">
    <property type="entry name" value="PKS_KS"/>
    <property type="match status" value="1"/>
</dbReference>
<dbReference type="Pfam" id="PF02801">
    <property type="entry name" value="Ketoacyl-synt_C"/>
    <property type="match status" value="1"/>
</dbReference>
<proteinExistence type="predicted"/>
<organism evidence="4 5">
    <name type="scientific">Amphiprion ocellaris</name>
    <name type="common">Clown anemonefish</name>
    <dbReference type="NCBI Taxonomy" id="80972"/>
    <lineage>
        <taxon>Eukaryota</taxon>
        <taxon>Metazoa</taxon>
        <taxon>Chordata</taxon>
        <taxon>Craniata</taxon>
        <taxon>Vertebrata</taxon>
        <taxon>Euteleostomi</taxon>
        <taxon>Actinopterygii</taxon>
        <taxon>Neopterygii</taxon>
        <taxon>Teleostei</taxon>
        <taxon>Neoteleostei</taxon>
        <taxon>Acanthomorphata</taxon>
        <taxon>Ovalentaria</taxon>
        <taxon>Pomacentridae</taxon>
        <taxon>Amphiprion</taxon>
    </lineage>
</organism>
<accession>A0AAQ5ZXL8</accession>
<reference evidence="4" key="2">
    <citation type="submission" date="2025-08" db="UniProtKB">
        <authorList>
            <consortium name="Ensembl"/>
        </authorList>
    </citation>
    <scope>IDENTIFICATION</scope>
</reference>
<evidence type="ECO:0000313" key="5">
    <source>
        <dbReference type="Proteomes" id="UP001501940"/>
    </source>
</evidence>
<dbReference type="InterPro" id="IPR050091">
    <property type="entry name" value="PKS_NRPS_Biosynth_Enz"/>
</dbReference>